<dbReference type="GO" id="GO:0008654">
    <property type="term" value="P:phospholipid biosynthetic process"/>
    <property type="evidence" value="ECO:0007669"/>
    <property type="project" value="UniProtKB-UniRule"/>
</dbReference>
<dbReference type="NCBIfam" id="TIGR00023">
    <property type="entry name" value="glycerol-3-phosphate 1-O-acyltransferase PlsY"/>
    <property type="match status" value="1"/>
</dbReference>
<keyword evidence="3 10" id="KW-0808">Transferase</keyword>
<reference evidence="11 12" key="1">
    <citation type="journal article" date="2015" name="Genome Biol. Evol.">
        <title>Comparative Genomics of Listeria Sensu Lato: Genus-Wide Differences in Evolutionary Dynamics and the Progressive Gain of Complex, Potentially Pathogenicity-Related Traits through Lateral Gene Transfer.</title>
        <authorList>
            <person name="Chiara M."/>
            <person name="Caruso M."/>
            <person name="D'Erchia A.M."/>
            <person name="Manzari C."/>
            <person name="Fraccalvieri R."/>
            <person name="Goffredo E."/>
            <person name="Latorre L."/>
            <person name="Miccolupo A."/>
            <person name="Padalino I."/>
            <person name="Santagada G."/>
            <person name="Chiocco D."/>
            <person name="Pesole G."/>
            <person name="Horner D.S."/>
            <person name="Parisi A."/>
        </authorList>
    </citation>
    <scope>NUCLEOTIDE SEQUENCE [LARGE SCALE GENOMIC DNA]</scope>
    <source>
        <strain evidence="11 12">1991</strain>
    </source>
</reference>
<keyword evidence="9 10" id="KW-1208">Phospholipid metabolism</keyword>
<keyword evidence="6 10" id="KW-0443">Lipid metabolism</keyword>
<dbReference type="InterPro" id="IPR003811">
    <property type="entry name" value="G3P_acylTferase_PlsY"/>
</dbReference>
<keyword evidence="12" id="KW-1185">Reference proteome</keyword>
<protein>
    <recommendedName>
        <fullName evidence="10">Glycerol-3-phosphate acyltransferase</fullName>
    </recommendedName>
    <alternativeName>
        <fullName evidence="10">Acyl-PO4 G3P acyltransferase</fullName>
    </alternativeName>
    <alternativeName>
        <fullName evidence="10">Acyl-phosphate--glycerol-3-phosphate acyltransferase</fullName>
    </alternativeName>
    <alternativeName>
        <fullName evidence="10">G3P acyltransferase</fullName>
        <shortName evidence="10">GPAT</shortName>
        <ecNumber evidence="10">2.3.1.275</ecNumber>
    </alternativeName>
    <alternativeName>
        <fullName evidence="10">Lysophosphatidic acid synthase</fullName>
        <shortName evidence="10">LPA synthase</shortName>
    </alternativeName>
</protein>
<comment type="catalytic activity">
    <reaction evidence="10">
        <text>an acyl phosphate + sn-glycerol 3-phosphate = a 1-acyl-sn-glycero-3-phosphate + phosphate</text>
        <dbReference type="Rhea" id="RHEA:34075"/>
        <dbReference type="ChEBI" id="CHEBI:43474"/>
        <dbReference type="ChEBI" id="CHEBI:57597"/>
        <dbReference type="ChEBI" id="CHEBI:57970"/>
        <dbReference type="ChEBI" id="CHEBI:59918"/>
        <dbReference type="EC" id="2.3.1.275"/>
    </reaction>
</comment>
<evidence type="ECO:0000256" key="8">
    <source>
        <dbReference type="ARBA" id="ARBA00023209"/>
    </source>
</evidence>
<dbReference type="Pfam" id="PF02660">
    <property type="entry name" value="G3P_acyltransf"/>
    <property type="match status" value="1"/>
</dbReference>
<evidence type="ECO:0000256" key="3">
    <source>
        <dbReference type="ARBA" id="ARBA00022679"/>
    </source>
</evidence>
<evidence type="ECO:0000256" key="10">
    <source>
        <dbReference type="HAMAP-Rule" id="MF_01043"/>
    </source>
</evidence>
<organism evidence="11 12">
    <name type="scientific">Listeria fleischmannii 1991</name>
    <dbReference type="NCBI Taxonomy" id="1430899"/>
    <lineage>
        <taxon>Bacteria</taxon>
        <taxon>Bacillati</taxon>
        <taxon>Bacillota</taxon>
        <taxon>Bacilli</taxon>
        <taxon>Bacillales</taxon>
        <taxon>Listeriaceae</taxon>
        <taxon>Listeria</taxon>
    </lineage>
</organism>
<dbReference type="RefSeq" id="WP_007476341.1">
    <property type="nucleotide sequence ID" value="NZ_KQ130610.1"/>
</dbReference>
<dbReference type="PATRIC" id="fig|1430899.3.peg.316"/>
<keyword evidence="4 10" id="KW-0812">Transmembrane</keyword>
<comment type="subcellular location">
    <subcellularLocation>
        <location evidence="10">Cell membrane</location>
        <topology evidence="10">Multi-pass membrane protein</topology>
    </subcellularLocation>
</comment>
<comment type="pathway">
    <text evidence="10">Lipid metabolism; phospholipid metabolism.</text>
</comment>
<dbReference type="OrthoDB" id="9777124at2"/>
<evidence type="ECO:0000256" key="1">
    <source>
        <dbReference type="ARBA" id="ARBA00022475"/>
    </source>
</evidence>
<evidence type="ECO:0000313" key="12">
    <source>
        <dbReference type="Proteomes" id="UP000052258"/>
    </source>
</evidence>
<dbReference type="GO" id="GO:0005886">
    <property type="term" value="C:plasma membrane"/>
    <property type="evidence" value="ECO:0007669"/>
    <property type="project" value="UniProtKB-SubCell"/>
</dbReference>
<comment type="subunit">
    <text evidence="10">Probably interacts with PlsX.</text>
</comment>
<dbReference type="AlphaFoldDB" id="A0A0J8GJG8"/>
<dbReference type="SMART" id="SM01207">
    <property type="entry name" value="G3P_acyltransf"/>
    <property type="match status" value="1"/>
</dbReference>
<evidence type="ECO:0000256" key="4">
    <source>
        <dbReference type="ARBA" id="ARBA00022692"/>
    </source>
</evidence>
<comment type="similarity">
    <text evidence="10">Belongs to the PlsY family.</text>
</comment>
<sequence>MLTKLIILSIIAYLIGSIPSGLWIGKIFYKKDIREHGSGNLGATNSFRVLGVKPGIVVTAMDILKGTIATLLPLFFIANIDHHYMLLTGVFAIIGHSFPIFASFRGGKAVATSAGVVLAYAPILFVLAVLVFLLTLKITKYVSLSSMIAAVAAFVISLFFGDWILIILITALAIFIIWRHRANIKRIKEGTEPKITWM</sequence>
<evidence type="ECO:0000256" key="6">
    <source>
        <dbReference type="ARBA" id="ARBA00023098"/>
    </source>
</evidence>
<name>A0A0J8GJG8_9LIST</name>
<accession>A0A0J8GJG8</accession>
<feature type="transmembrane region" description="Helical" evidence="10">
    <location>
        <begin position="148"/>
        <end position="178"/>
    </location>
</feature>
<evidence type="ECO:0000313" key="11">
    <source>
        <dbReference type="EMBL" id="KMT60893.1"/>
    </source>
</evidence>
<evidence type="ECO:0000256" key="5">
    <source>
        <dbReference type="ARBA" id="ARBA00022989"/>
    </source>
</evidence>
<dbReference type="EC" id="2.3.1.275" evidence="10"/>
<proteinExistence type="inferred from homology"/>
<keyword evidence="2 10" id="KW-0444">Lipid biosynthesis</keyword>
<feature type="transmembrane region" description="Helical" evidence="10">
    <location>
        <begin position="84"/>
        <end position="104"/>
    </location>
</feature>
<keyword evidence="5 10" id="KW-1133">Transmembrane helix</keyword>
<keyword evidence="7 10" id="KW-0472">Membrane</keyword>
<feature type="transmembrane region" description="Helical" evidence="10">
    <location>
        <begin position="6"/>
        <end position="25"/>
    </location>
</feature>
<dbReference type="PANTHER" id="PTHR30309:SF0">
    <property type="entry name" value="GLYCEROL-3-PHOSPHATE ACYLTRANSFERASE-RELATED"/>
    <property type="match status" value="1"/>
</dbReference>
<evidence type="ECO:0000256" key="7">
    <source>
        <dbReference type="ARBA" id="ARBA00023136"/>
    </source>
</evidence>
<dbReference type="PANTHER" id="PTHR30309">
    <property type="entry name" value="INNER MEMBRANE PROTEIN YGIH"/>
    <property type="match status" value="1"/>
</dbReference>
<comment type="function">
    <text evidence="10">Catalyzes the transfer of an acyl group from acyl-phosphate (acyl-PO(4)) to glycerol-3-phosphate (G3P) to form lysophosphatidic acid (LPA). This enzyme utilizes acyl-phosphate as fatty acyl donor, but not acyl-CoA or acyl-ACP.</text>
</comment>
<dbReference type="GO" id="GO:0043772">
    <property type="term" value="F:acyl-phosphate glycerol-3-phosphate acyltransferase activity"/>
    <property type="evidence" value="ECO:0007669"/>
    <property type="project" value="UniProtKB-UniRule"/>
</dbReference>
<keyword evidence="1 10" id="KW-1003">Cell membrane</keyword>
<dbReference type="EMBL" id="AZHO01000005">
    <property type="protein sequence ID" value="KMT60893.1"/>
    <property type="molecule type" value="Genomic_DNA"/>
</dbReference>
<feature type="transmembrane region" description="Helical" evidence="10">
    <location>
        <begin position="116"/>
        <end position="136"/>
    </location>
</feature>
<keyword evidence="8 10" id="KW-0594">Phospholipid biosynthesis</keyword>
<feature type="transmembrane region" description="Helical" evidence="10">
    <location>
        <begin position="56"/>
        <end position="78"/>
    </location>
</feature>
<dbReference type="HAMAP" id="MF_01043">
    <property type="entry name" value="PlsY"/>
    <property type="match status" value="1"/>
</dbReference>
<dbReference type="Proteomes" id="UP000052258">
    <property type="component" value="Unassembled WGS sequence"/>
</dbReference>
<comment type="caution">
    <text evidence="11">The sequence shown here is derived from an EMBL/GenBank/DDBJ whole genome shotgun (WGS) entry which is preliminary data.</text>
</comment>
<gene>
    <name evidence="10" type="primary">plsY</name>
    <name evidence="11" type="ORF">X560_0313</name>
</gene>
<dbReference type="UniPathway" id="UPA00085"/>
<evidence type="ECO:0000256" key="9">
    <source>
        <dbReference type="ARBA" id="ARBA00023264"/>
    </source>
</evidence>
<evidence type="ECO:0000256" key="2">
    <source>
        <dbReference type="ARBA" id="ARBA00022516"/>
    </source>
</evidence>